<evidence type="ECO:0000256" key="1">
    <source>
        <dbReference type="SAM" id="MobiDB-lite"/>
    </source>
</evidence>
<organism evidence="3 4">
    <name type="scientific">Quercus suber</name>
    <name type="common">Cork oak</name>
    <dbReference type="NCBI Taxonomy" id="58331"/>
    <lineage>
        <taxon>Eukaryota</taxon>
        <taxon>Viridiplantae</taxon>
        <taxon>Streptophyta</taxon>
        <taxon>Embryophyta</taxon>
        <taxon>Tracheophyta</taxon>
        <taxon>Spermatophyta</taxon>
        <taxon>Magnoliopsida</taxon>
        <taxon>eudicotyledons</taxon>
        <taxon>Gunneridae</taxon>
        <taxon>Pentapetalae</taxon>
        <taxon>rosids</taxon>
        <taxon>fabids</taxon>
        <taxon>Fagales</taxon>
        <taxon>Fagaceae</taxon>
        <taxon>Quercus</taxon>
    </lineage>
</organism>
<feature type="region of interest" description="Disordered" evidence="1">
    <location>
        <begin position="187"/>
        <end position="216"/>
    </location>
</feature>
<keyword evidence="2" id="KW-0732">Signal</keyword>
<feature type="chain" id="PRO_5043519396" evidence="2">
    <location>
        <begin position="24"/>
        <end position="216"/>
    </location>
</feature>
<dbReference type="AlphaFoldDB" id="A0AAW0L538"/>
<feature type="signal peptide" evidence="2">
    <location>
        <begin position="1"/>
        <end position="23"/>
    </location>
</feature>
<accession>A0AAW0L538</accession>
<reference evidence="3 4" key="1">
    <citation type="journal article" date="2018" name="Sci. Data">
        <title>The draft genome sequence of cork oak.</title>
        <authorList>
            <person name="Ramos A.M."/>
            <person name="Usie A."/>
            <person name="Barbosa P."/>
            <person name="Barros P.M."/>
            <person name="Capote T."/>
            <person name="Chaves I."/>
            <person name="Simoes F."/>
            <person name="Abreu I."/>
            <person name="Carrasquinho I."/>
            <person name="Faro C."/>
            <person name="Guimaraes J.B."/>
            <person name="Mendonca D."/>
            <person name="Nobrega F."/>
            <person name="Rodrigues L."/>
            <person name="Saibo N.J.M."/>
            <person name="Varela M.C."/>
            <person name="Egas C."/>
            <person name="Matos J."/>
            <person name="Miguel C.M."/>
            <person name="Oliveira M.M."/>
            <person name="Ricardo C.P."/>
            <person name="Goncalves S."/>
        </authorList>
    </citation>
    <scope>NUCLEOTIDE SEQUENCE [LARGE SCALE GENOMIC DNA]</scope>
    <source>
        <strain evidence="4">cv. HL8</strain>
    </source>
</reference>
<gene>
    <name evidence="3" type="primary">CPL4_10</name>
    <name evidence="3" type="ORF">CFP56_007483</name>
</gene>
<keyword evidence="4" id="KW-1185">Reference proteome</keyword>
<protein>
    <submittedName>
        <fullName evidence="3">Rna polymerase ii c-terminal domain phosphatase-like 4</fullName>
    </submittedName>
</protein>
<sequence length="216" mass="23971">MIPRVCGILIAGVLMKLSPLARSSPFSEDLTVIHRLFFNPKFEAGLQYGDVRYIFARHDVLRGCTLSFKHIFTPDFRPENLRLWLMAEELGAKFSTDNLIKPITRGHLVCHSGGVSGGRARRNYFGPFKVATCLLLCSHRSQHFTSPHTSKHGFRGENSIPPCSAHSPHKGLFLDCGNGASTTHPSSYTNATLMPGIRKENGPMEAKKPRASRKGR</sequence>
<evidence type="ECO:0000313" key="4">
    <source>
        <dbReference type="Proteomes" id="UP000237347"/>
    </source>
</evidence>
<proteinExistence type="predicted"/>
<comment type="caution">
    <text evidence="3">The sequence shown here is derived from an EMBL/GenBank/DDBJ whole genome shotgun (WGS) entry which is preliminary data.</text>
</comment>
<dbReference type="EMBL" id="PKMF04000150">
    <property type="protein sequence ID" value="KAK7846800.1"/>
    <property type="molecule type" value="Genomic_DNA"/>
</dbReference>
<evidence type="ECO:0000256" key="2">
    <source>
        <dbReference type="SAM" id="SignalP"/>
    </source>
</evidence>
<dbReference type="Proteomes" id="UP000237347">
    <property type="component" value="Unassembled WGS sequence"/>
</dbReference>
<feature type="compositionally biased region" description="Basic and acidic residues" evidence="1">
    <location>
        <begin position="197"/>
        <end position="208"/>
    </location>
</feature>
<name>A0AAW0L538_QUESU</name>
<evidence type="ECO:0000313" key="3">
    <source>
        <dbReference type="EMBL" id="KAK7846800.1"/>
    </source>
</evidence>